<proteinExistence type="predicted"/>
<name>A0A165VZS2_9AGAM</name>
<evidence type="ECO:0000256" key="1">
    <source>
        <dbReference type="SAM" id="MobiDB-lite"/>
    </source>
</evidence>
<gene>
    <name evidence="2" type="ORF">NEOLEDRAFT_9900</name>
</gene>
<dbReference type="EMBL" id="KV425551">
    <property type="protein sequence ID" value="KZT30446.1"/>
    <property type="molecule type" value="Genomic_DNA"/>
</dbReference>
<dbReference type="InParanoid" id="A0A165VZS2"/>
<feature type="region of interest" description="Disordered" evidence="1">
    <location>
        <begin position="200"/>
        <end position="220"/>
    </location>
</feature>
<evidence type="ECO:0000313" key="3">
    <source>
        <dbReference type="Proteomes" id="UP000076761"/>
    </source>
</evidence>
<evidence type="ECO:0000313" key="2">
    <source>
        <dbReference type="EMBL" id="KZT30446.1"/>
    </source>
</evidence>
<dbReference type="OrthoDB" id="3258400at2759"/>
<organism evidence="2 3">
    <name type="scientific">Neolentinus lepideus HHB14362 ss-1</name>
    <dbReference type="NCBI Taxonomy" id="1314782"/>
    <lineage>
        <taxon>Eukaryota</taxon>
        <taxon>Fungi</taxon>
        <taxon>Dikarya</taxon>
        <taxon>Basidiomycota</taxon>
        <taxon>Agaricomycotina</taxon>
        <taxon>Agaricomycetes</taxon>
        <taxon>Gloeophyllales</taxon>
        <taxon>Gloeophyllaceae</taxon>
        <taxon>Neolentinus</taxon>
    </lineage>
</organism>
<dbReference type="AlphaFoldDB" id="A0A165VZS2"/>
<sequence>MAAEAYYNRAFIGHSNELEIRTTDCSDAEDPTVLTPPPYASAYTPFQQGCYPVQPEEHSFVSQQFTPPYLSYENPSQFYQQAPDQVWVPSLDYSLHAVNHSASPASSEGELAYPPEPISIHAPIPLPPGFSGPPSSESLCGQLPVSEGPDCRVAHPSEHFSELSRFQSVSSGVDLDPVVSVNFTTFPTPSELLTDLTAREAAAQAHPELSEPSGGPKVESQRKARQRAVAESVGFVPTDPDTISSHDKKRHYLECLEQYVLYLHEQFRLLGQEPVKLERVSTYRGLSSRSIRTLLVHMQEQLRKHHERTLEEEQIFGELREALVTQEAATAVQQSRRRSAP</sequence>
<dbReference type="Proteomes" id="UP000076761">
    <property type="component" value="Unassembled WGS sequence"/>
</dbReference>
<accession>A0A165VZS2</accession>
<dbReference type="STRING" id="1314782.A0A165VZS2"/>
<protein>
    <submittedName>
        <fullName evidence="2">Uncharacterized protein</fullName>
    </submittedName>
</protein>
<keyword evidence="3" id="KW-1185">Reference proteome</keyword>
<reference evidence="2 3" key="1">
    <citation type="journal article" date="2016" name="Mol. Biol. Evol.">
        <title>Comparative Genomics of Early-Diverging Mushroom-Forming Fungi Provides Insights into the Origins of Lignocellulose Decay Capabilities.</title>
        <authorList>
            <person name="Nagy L.G."/>
            <person name="Riley R."/>
            <person name="Tritt A."/>
            <person name="Adam C."/>
            <person name="Daum C."/>
            <person name="Floudas D."/>
            <person name="Sun H."/>
            <person name="Yadav J.S."/>
            <person name="Pangilinan J."/>
            <person name="Larsson K.H."/>
            <person name="Matsuura K."/>
            <person name="Barry K."/>
            <person name="Labutti K."/>
            <person name="Kuo R."/>
            <person name="Ohm R.A."/>
            <person name="Bhattacharya S.S."/>
            <person name="Shirouzu T."/>
            <person name="Yoshinaga Y."/>
            <person name="Martin F.M."/>
            <person name="Grigoriev I.V."/>
            <person name="Hibbett D.S."/>
        </authorList>
    </citation>
    <scope>NUCLEOTIDE SEQUENCE [LARGE SCALE GENOMIC DNA]</scope>
    <source>
        <strain evidence="2 3">HHB14362 ss-1</strain>
    </source>
</reference>